<dbReference type="SUPFAM" id="SSF53335">
    <property type="entry name" value="S-adenosyl-L-methionine-dependent methyltransferases"/>
    <property type="match status" value="1"/>
</dbReference>
<dbReference type="Pfam" id="PF13489">
    <property type="entry name" value="Methyltransf_23"/>
    <property type="match status" value="1"/>
</dbReference>
<dbReference type="CDD" id="cd02440">
    <property type="entry name" value="AdoMet_MTases"/>
    <property type="match status" value="1"/>
</dbReference>
<evidence type="ECO:0000313" key="7">
    <source>
        <dbReference type="Proteomes" id="UP000515498"/>
    </source>
</evidence>
<dbReference type="NCBIfam" id="NF010703">
    <property type="entry name" value="PRK14103.1"/>
    <property type="match status" value="1"/>
</dbReference>
<keyword evidence="4 5" id="KW-0949">S-adenosyl-L-methionine</keyword>
<keyword evidence="1 5" id="KW-0963">Cytoplasm</keyword>
<dbReference type="PANTHER" id="PTHR43861">
    <property type="entry name" value="TRANS-ACONITATE 2-METHYLTRANSFERASE-RELATED"/>
    <property type="match status" value="1"/>
</dbReference>
<evidence type="ECO:0000256" key="3">
    <source>
        <dbReference type="ARBA" id="ARBA00022679"/>
    </source>
</evidence>
<gene>
    <name evidence="5" type="primary">tam</name>
    <name evidence="6" type="ORF">HZU40_07300</name>
</gene>
<proteinExistence type="inferred from homology"/>
<protein>
    <recommendedName>
        <fullName evidence="5">Trans-aconitate 2-methyltransferase</fullName>
        <ecNumber evidence="5">2.1.1.144</ecNumber>
    </recommendedName>
</protein>
<dbReference type="GO" id="GO:0032259">
    <property type="term" value="P:methylation"/>
    <property type="evidence" value="ECO:0007669"/>
    <property type="project" value="UniProtKB-KW"/>
</dbReference>
<evidence type="ECO:0000256" key="2">
    <source>
        <dbReference type="ARBA" id="ARBA00022603"/>
    </source>
</evidence>
<evidence type="ECO:0000256" key="4">
    <source>
        <dbReference type="ARBA" id="ARBA00022691"/>
    </source>
</evidence>
<dbReference type="EMBL" id="CP059894">
    <property type="protein sequence ID" value="QNJ94085.1"/>
    <property type="molecule type" value="Genomic_DNA"/>
</dbReference>
<dbReference type="AlphaFoldDB" id="A0A7G8PIB9"/>
<keyword evidence="3 5" id="KW-0808">Transferase</keyword>
<sequence>MWNPDVYLAFADHRGRPFFDLLSRVAAESPRRVADLGCGPGNLTATLNQRWPDARIEAWDSSPEMVEKARERGLDAKVGGIEDWAPQPDTDVVVSNAALQWVPGHRDIVLRWVRQLAPGSWLAFQVPGNFDAPSHEAVREVARREPFIEELRDMPWREADVVGTPVEYAGLLRDAGCTVDVWETTYIHELRGDTPVLDWITGTALTQVKARLSGDSWQRYRNEIIPVLAGAYPVRPDGSTFFPFRRIFVVAQVTRG</sequence>
<dbReference type="GO" id="GO:0005737">
    <property type="term" value="C:cytoplasm"/>
    <property type="evidence" value="ECO:0007669"/>
    <property type="project" value="UniProtKB-SubCell"/>
</dbReference>
<dbReference type="InterPro" id="IPR023149">
    <property type="entry name" value="Trans_acon_MeTrfase_C"/>
</dbReference>
<dbReference type="InterPro" id="IPR023506">
    <property type="entry name" value="Trans-aconitate_MeTrfase"/>
</dbReference>
<dbReference type="RefSeq" id="WP_187098025.1">
    <property type="nucleotide sequence ID" value="NZ_CP059894.1"/>
</dbReference>
<reference evidence="6 7" key="1">
    <citation type="submission" date="2020-07" db="EMBL/GenBank/DDBJ databases">
        <title>Draft genome sequence of four isobutane-metabolizing strains capable of cometabolically degrading diverse ether contaminants.</title>
        <authorList>
            <person name="Chen W."/>
            <person name="Faulkner N."/>
            <person name="Smith C."/>
            <person name="Hyman M."/>
        </authorList>
    </citation>
    <scope>NUCLEOTIDE SEQUENCE [LARGE SCALE GENOMIC DNA]</scope>
    <source>
        <strain evidence="6 7">2A</strain>
    </source>
</reference>
<dbReference type="InterPro" id="IPR029063">
    <property type="entry name" value="SAM-dependent_MTases_sf"/>
</dbReference>
<accession>A0A7G8PIB9</accession>
<keyword evidence="2 5" id="KW-0489">Methyltransferase</keyword>
<evidence type="ECO:0000313" key="6">
    <source>
        <dbReference type="EMBL" id="QNJ94085.1"/>
    </source>
</evidence>
<evidence type="ECO:0000256" key="1">
    <source>
        <dbReference type="ARBA" id="ARBA00022490"/>
    </source>
</evidence>
<dbReference type="HAMAP" id="MF_00560">
    <property type="entry name" value="Tran_acon_Me_trans"/>
    <property type="match status" value="1"/>
</dbReference>
<comment type="subcellular location">
    <subcellularLocation>
        <location evidence="5">Cytoplasm</location>
    </subcellularLocation>
</comment>
<dbReference type="KEGG" id="mflu:HZU40_07300"/>
<organism evidence="6 7">
    <name type="scientific">Mycolicibacterium fluoranthenivorans</name>
    <dbReference type="NCBI Taxonomy" id="258505"/>
    <lineage>
        <taxon>Bacteria</taxon>
        <taxon>Bacillati</taxon>
        <taxon>Actinomycetota</taxon>
        <taxon>Actinomycetes</taxon>
        <taxon>Mycobacteriales</taxon>
        <taxon>Mycobacteriaceae</taxon>
        <taxon>Mycolicibacterium</taxon>
    </lineage>
</organism>
<dbReference type="EC" id="2.1.1.144" evidence="5"/>
<comment type="function">
    <text evidence="5">Catalyzes the S-adenosylmethionine monomethyl esterification of trans-aconitate.</text>
</comment>
<dbReference type="GO" id="GO:0030798">
    <property type="term" value="F:trans-aconitate 2-methyltransferase activity"/>
    <property type="evidence" value="ECO:0007669"/>
    <property type="project" value="UniProtKB-UniRule"/>
</dbReference>
<evidence type="ECO:0000256" key="5">
    <source>
        <dbReference type="HAMAP-Rule" id="MF_00560"/>
    </source>
</evidence>
<dbReference type="Gene3D" id="1.10.150.290">
    <property type="entry name" value="S-adenosyl-L-methionine-dependent methyltransferases"/>
    <property type="match status" value="1"/>
</dbReference>
<dbReference type="Gene3D" id="3.40.50.150">
    <property type="entry name" value="Vaccinia Virus protein VP39"/>
    <property type="match status" value="1"/>
</dbReference>
<comment type="catalytic activity">
    <reaction evidence="5">
        <text>trans-aconitate + S-adenosyl-L-methionine = (E)-3-(methoxycarbonyl)pent-2-enedioate + S-adenosyl-L-homocysteine</text>
        <dbReference type="Rhea" id="RHEA:14969"/>
        <dbReference type="ChEBI" id="CHEBI:15708"/>
        <dbReference type="ChEBI" id="CHEBI:57470"/>
        <dbReference type="ChEBI" id="CHEBI:57856"/>
        <dbReference type="ChEBI" id="CHEBI:59789"/>
        <dbReference type="EC" id="2.1.1.144"/>
    </reaction>
</comment>
<dbReference type="Proteomes" id="UP000515498">
    <property type="component" value="Chromosome"/>
</dbReference>
<comment type="similarity">
    <text evidence="5">Belongs to the methyltransferase superfamily. Tam family.</text>
</comment>
<dbReference type="PANTHER" id="PTHR43861:SF1">
    <property type="entry name" value="TRANS-ACONITATE 2-METHYLTRANSFERASE"/>
    <property type="match status" value="1"/>
</dbReference>
<name>A0A7G8PIB9_9MYCO</name>